<name>R9PII3_PSEHS</name>
<dbReference type="PANTHER" id="PTHR43861:SF3">
    <property type="entry name" value="PUTATIVE (AFU_ORTHOLOGUE AFUA_2G14390)-RELATED"/>
    <property type="match status" value="1"/>
</dbReference>
<sequence>MTSSTANYSIGNDRFSSEAATWDSKPEVVESSRLCLRSILSHSSTHFASLSTSRVLEIGCGTGLLTIPLAEHVESVLALDTASGMIDMLHSKIRTEGLDGKVQAKVKLLESSDDEVLEGRRFDAAVSHLVFHHVPDMSQLVKVMWGTLKQGGRIWVSDFEDDGVQAERFHPKDKHAGVERHGLKRNVMEGILTQAGFDKVEVFESFKMDKTVEDGSVQSFPFLAMTGVRS</sequence>
<dbReference type="EMBL" id="DF238814">
    <property type="protein sequence ID" value="GAC97890.1"/>
    <property type="molecule type" value="Genomic_DNA"/>
</dbReference>
<evidence type="ECO:0000313" key="4">
    <source>
        <dbReference type="Proteomes" id="UP000014071"/>
    </source>
</evidence>
<dbReference type="PANTHER" id="PTHR43861">
    <property type="entry name" value="TRANS-ACONITATE 2-METHYLTRANSFERASE-RELATED"/>
    <property type="match status" value="1"/>
</dbReference>
<dbReference type="OrthoDB" id="3647at2759"/>
<dbReference type="GO" id="GO:0008757">
    <property type="term" value="F:S-adenosylmethionine-dependent methyltransferase activity"/>
    <property type="evidence" value="ECO:0007669"/>
    <property type="project" value="InterPro"/>
</dbReference>
<dbReference type="SUPFAM" id="SSF53335">
    <property type="entry name" value="S-adenosyl-L-methionine-dependent methyltransferases"/>
    <property type="match status" value="1"/>
</dbReference>
<dbReference type="STRING" id="1305764.R9PII3"/>
<dbReference type="RefSeq" id="XP_012191477.1">
    <property type="nucleotide sequence ID" value="XM_012336087.1"/>
</dbReference>
<dbReference type="AlphaFoldDB" id="R9PII3"/>
<keyword evidence="1" id="KW-0808">Transferase</keyword>
<evidence type="ECO:0000313" key="3">
    <source>
        <dbReference type="EMBL" id="GAC97890.1"/>
    </source>
</evidence>
<organism evidence="3 4">
    <name type="scientific">Pseudozyma hubeiensis (strain SY62)</name>
    <name type="common">Yeast</name>
    <dbReference type="NCBI Taxonomy" id="1305764"/>
    <lineage>
        <taxon>Eukaryota</taxon>
        <taxon>Fungi</taxon>
        <taxon>Dikarya</taxon>
        <taxon>Basidiomycota</taxon>
        <taxon>Ustilaginomycotina</taxon>
        <taxon>Ustilaginomycetes</taxon>
        <taxon>Ustilaginales</taxon>
        <taxon>Ustilaginaceae</taxon>
        <taxon>Pseudozyma</taxon>
    </lineage>
</organism>
<protein>
    <recommendedName>
        <fullName evidence="2">Methyltransferase type 11 domain-containing protein</fullName>
    </recommendedName>
</protein>
<dbReference type="HOGENOM" id="CLU_037990_1_2_1"/>
<dbReference type="Gene3D" id="3.40.50.150">
    <property type="entry name" value="Vaccinia Virus protein VP39"/>
    <property type="match status" value="1"/>
</dbReference>
<dbReference type="InterPro" id="IPR013216">
    <property type="entry name" value="Methyltransf_11"/>
</dbReference>
<dbReference type="GeneID" id="24110756"/>
<dbReference type="Proteomes" id="UP000014071">
    <property type="component" value="Unassembled WGS sequence"/>
</dbReference>
<dbReference type="Pfam" id="PF08241">
    <property type="entry name" value="Methyltransf_11"/>
    <property type="match status" value="1"/>
</dbReference>
<evidence type="ECO:0000259" key="2">
    <source>
        <dbReference type="Pfam" id="PF08241"/>
    </source>
</evidence>
<feature type="domain" description="Methyltransferase type 11" evidence="2">
    <location>
        <begin position="56"/>
        <end position="155"/>
    </location>
</feature>
<gene>
    <name evidence="3" type="ORF">PHSY_005478</name>
</gene>
<accession>R9PII3</accession>
<dbReference type="CDD" id="cd02440">
    <property type="entry name" value="AdoMet_MTases"/>
    <property type="match status" value="1"/>
</dbReference>
<dbReference type="InterPro" id="IPR029063">
    <property type="entry name" value="SAM-dependent_MTases_sf"/>
</dbReference>
<dbReference type="eggNOG" id="KOG1270">
    <property type="taxonomic scope" value="Eukaryota"/>
</dbReference>
<proteinExistence type="predicted"/>
<reference evidence="4" key="1">
    <citation type="journal article" date="2013" name="Genome Announc.">
        <title>Draft genome sequence of the basidiomycetous yeast-like fungus Pseudozyma hubeiensis SY62, which produces an abundant amount of the biosurfactant mannosylerythritol lipids.</title>
        <authorList>
            <person name="Konishi M."/>
            <person name="Hatada Y."/>
            <person name="Horiuchi J."/>
        </authorList>
    </citation>
    <scope>NUCLEOTIDE SEQUENCE [LARGE SCALE GENOMIC DNA]</scope>
    <source>
        <strain evidence="4">SY62</strain>
    </source>
</reference>
<evidence type="ECO:0000256" key="1">
    <source>
        <dbReference type="ARBA" id="ARBA00022679"/>
    </source>
</evidence>
<keyword evidence="4" id="KW-1185">Reference proteome</keyword>